<reference evidence="8" key="1">
    <citation type="submission" date="2021-06" db="EMBL/GenBank/DDBJ databases">
        <authorList>
            <person name="Kallberg Y."/>
            <person name="Tangrot J."/>
            <person name="Rosling A."/>
        </authorList>
    </citation>
    <scope>NUCLEOTIDE SEQUENCE</scope>
    <source>
        <strain evidence="8">MT106</strain>
    </source>
</reference>
<evidence type="ECO:0000313" key="9">
    <source>
        <dbReference type="Proteomes" id="UP000789831"/>
    </source>
</evidence>
<evidence type="ECO:0000256" key="7">
    <source>
        <dbReference type="SAM" id="MobiDB-lite"/>
    </source>
</evidence>
<comment type="similarity">
    <text evidence="2">Belongs to the TRM6/GCD10 family.</text>
</comment>
<evidence type="ECO:0000256" key="2">
    <source>
        <dbReference type="ARBA" id="ARBA00008320"/>
    </source>
</evidence>
<dbReference type="Proteomes" id="UP000789831">
    <property type="component" value="Unassembled WGS sequence"/>
</dbReference>
<feature type="region of interest" description="Disordered" evidence="7">
    <location>
        <begin position="478"/>
        <end position="519"/>
    </location>
</feature>
<comment type="caution">
    <text evidence="8">The sequence shown here is derived from an EMBL/GenBank/DDBJ whole genome shotgun (WGS) entry which is preliminary data.</text>
</comment>
<evidence type="ECO:0000256" key="3">
    <source>
        <dbReference type="ARBA" id="ARBA00021704"/>
    </source>
</evidence>
<organism evidence="8 9">
    <name type="scientific">Ambispora gerdemannii</name>
    <dbReference type="NCBI Taxonomy" id="144530"/>
    <lineage>
        <taxon>Eukaryota</taxon>
        <taxon>Fungi</taxon>
        <taxon>Fungi incertae sedis</taxon>
        <taxon>Mucoromycota</taxon>
        <taxon>Glomeromycotina</taxon>
        <taxon>Glomeromycetes</taxon>
        <taxon>Archaeosporales</taxon>
        <taxon>Ambisporaceae</taxon>
        <taxon>Ambispora</taxon>
    </lineage>
</organism>
<dbReference type="PANTHER" id="PTHR12945">
    <property type="entry name" value="TRANSLATION INITIATION FACTOR EIF3-RELATED"/>
    <property type="match status" value="1"/>
</dbReference>
<evidence type="ECO:0000256" key="5">
    <source>
        <dbReference type="ARBA" id="ARBA00023242"/>
    </source>
</evidence>
<accession>A0A9N8UWX8</accession>
<proteinExistence type="inferred from homology"/>
<keyword evidence="4" id="KW-0819">tRNA processing</keyword>
<sequence>MSSLWFFPTVKKKLKVKNPSFVLRFVDWNYTPPQNVCASMCRAVDPTLPTSESKEYTPNRLDIFENGWMEDSTTIFVQEVVLDNHNINENISPNKNTIKANSEQEEEDDELIRENQYVFIQMPSGNIKVVKLQKDTTVSLGKFGTFHSNDIIDRHFGHSYEIYEGDKVKVIKNIAYTKVDETDANNRDIMDDPSKQKLSYTDIENLKKEGMEGQEIIKKVVESHSSFEQKTEYSKAKYIKRKEAKFSRIFTPLRPTLYSVWEYFFRKNPGKIREMRIDTLSQILSLTNVHANIKILVVDDTQGLVISGVMERLGGHGTVLGIHDNENHNYDIVRYMNFSAKVNDSLRVLSWQQVLDKDDEDDEEISFDEIDETTLSENDRKGYLRRKAAHDKLKETKQLLLNGEFDGLIIASQYQPESILETLVQYVAGSRPIVIYHINKEVLPGRTHPEMSTTGGGGYILSTIRIIIDQSLPSPKPSYMKLNHSGSSSSSSNNLIGSSSFTNNINDNNEGAGKRPRLE</sequence>
<dbReference type="AlphaFoldDB" id="A0A9N8UWX8"/>
<evidence type="ECO:0000256" key="4">
    <source>
        <dbReference type="ARBA" id="ARBA00022694"/>
    </source>
</evidence>
<evidence type="ECO:0000256" key="6">
    <source>
        <dbReference type="ARBA" id="ARBA00032319"/>
    </source>
</evidence>
<dbReference type="Pfam" id="PF04189">
    <property type="entry name" value="Gcd10p"/>
    <property type="match status" value="1"/>
</dbReference>
<comment type="subcellular location">
    <subcellularLocation>
        <location evidence="1">Nucleus</location>
    </subcellularLocation>
</comment>
<name>A0A9N8UWX8_9GLOM</name>
<keyword evidence="5" id="KW-0539">Nucleus</keyword>
<dbReference type="GO" id="GO:0005634">
    <property type="term" value="C:nucleus"/>
    <property type="evidence" value="ECO:0007669"/>
    <property type="project" value="UniProtKB-SubCell"/>
</dbReference>
<feature type="compositionally biased region" description="Low complexity" evidence="7">
    <location>
        <begin position="485"/>
        <end position="500"/>
    </location>
</feature>
<evidence type="ECO:0000256" key="1">
    <source>
        <dbReference type="ARBA" id="ARBA00004123"/>
    </source>
</evidence>
<dbReference type="PANTHER" id="PTHR12945:SF0">
    <property type="entry name" value="TRNA (ADENINE(58)-N(1))-METHYLTRANSFERASE NON-CATALYTIC SUBUNIT TRM6"/>
    <property type="match status" value="1"/>
</dbReference>
<dbReference type="InterPro" id="IPR017423">
    <property type="entry name" value="TRM6"/>
</dbReference>
<keyword evidence="9" id="KW-1185">Reference proteome</keyword>
<dbReference type="GO" id="GO:0030488">
    <property type="term" value="P:tRNA methylation"/>
    <property type="evidence" value="ECO:0007669"/>
    <property type="project" value="InterPro"/>
</dbReference>
<protein>
    <recommendedName>
        <fullName evidence="3">tRNA (adenine(58)-N(1))-methyltransferase non-catalytic subunit TRM6</fullName>
    </recommendedName>
    <alternativeName>
        <fullName evidence="6">tRNA(m1A58)-methyltransferase subunit TRM6</fullName>
    </alternativeName>
</protein>
<dbReference type="EMBL" id="CAJVPL010000013">
    <property type="protein sequence ID" value="CAG8433899.1"/>
    <property type="molecule type" value="Genomic_DNA"/>
</dbReference>
<dbReference type="OrthoDB" id="10254665at2759"/>
<evidence type="ECO:0000313" key="8">
    <source>
        <dbReference type="EMBL" id="CAG8433899.1"/>
    </source>
</evidence>
<dbReference type="GO" id="GO:0031515">
    <property type="term" value="C:tRNA (m1A) methyltransferase complex"/>
    <property type="evidence" value="ECO:0007669"/>
    <property type="project" value="InterPro"/>
</dbReference>
<gene>
    <name evidence="8" type="ORF">AGERDE_LOCUS274</name>
</gene>